<evidence type="ECO:0000313" key="1">
    <source>
        <dbReference type="EMBL" id="CAB5217891.1"/>
    </source>
</evidence>
<proteinExistence type="predicted"/>
<reference evidence="1" key="1">
    <citation type="submission" date="2020-05" db="EMBL/GenBank/DDBJ databases">
        <authorList>
            <person name="Chiriac C."/>
            <person name="Salcher M."/>
            <person name="Ghai R."/>
            <person name="Kavagutti S V."/>
        </authorList>
    </citation>
    <scope>NUCLEOTIDE SEQUENCE</scope>
</reference>
<protein>
    <submittedName>
        <fullName evidence="1">Uncharacterized protein</fullName>
    </submittedName>
</protein>
<name>A0A6J7WIU5_9CAUD</name>
<organism evidence="1">
    <name type="scientific">uncultured Caudovirales phage</name>
    <dbReference type="NCBI Taxonomy" id="2100421"/>
    <lineage>
        <taxon>Viruses</taxon>
        <taxon>Duplodnaviria</taxon>
        <taxon>Heunggongvirae</taxon>
        <taxon>Uroviricota</taxon>
        <taxon>Caudoviricetes</taxon>
        <taxon>Peduoviridae</taxon>
        <taxon>Maltschvirus</taxon>
        <taxon>Maltschvirus maltsch</taxon>
    </lineage>
</organism>
<dbReference type="EMBL" id="LR798256">
    <property type="protein sequence ID" value="CAB5217891.1"/>
    <property type="molecule type" value="Genomic_DNA"/>
</dbReference>
<sequence>MNKQMNKTFQVLLLQQVTLELLEDMPEGNIFRENNYDQVDSFVKYLESKVEMLTDGMGVQESDSYIYITNRIRKTIERIKLT</sequence>
<gene>
    <name evidence="1" type="ORF">UFOVP207_40</name>
</gene>
<accession>A0A6J7WIU5</accession>